<evidence type="ECO:0000313" key="20">
    <source>
        <dbReference type="Ensembl" id="ENSCCNP00000029190.1"/>
    </source>
</evidence>
<evidence type="ECO:0000259" key="19">
    <source>
        <dbReference type="PROSITE" id="PS50835"/>
    </source>
</evidence>
<dbReference type="InterPro" id="IPR013783">
    <property type="entry name" value="Ig-like_fold"/>
</dbReference>
<dbReference type="PANTHER" id="PTHR11860">
    <property type="entry name" value="POLYMERIC-IMMUNOGLOBULIN RECEPTOR"/>
    <property type="match status" value="1"/>
</dbReference>
<dbReference type="GO" id="GO:0005576">
    <property type="term" value="C:extracellular region"/>
    <property type="evidence" value="ECO:0007669"/>
    <property type="project" value="UniProtKB-SubCell"/>
</dbReference>
<evidence type="ECO:0000256" key="16">
    <source>
        <dbReference type="SAM" id="MobiDB-lite"/>
    </source>
</evidence>
<keyword evidence="10" id="KW-0325">Glycoprotein</keyword>
<evidence type="ECO:0000256" key="11">
    <source>
        <dbReference type="ARBA" id="ARBA00023319"/>
    </source>
</evidence>
<evidence type="ECO:0000256" key="8">
    <source>
        <dbReference type="ARBA" id="ARBA00023136"/>
    </source>
</evidence>
<evidence type="ECO:0000256" key="14">
    <source>
        <dbReference type="ARBA" id="ARBA00049678"/>
    </source>
</evidence>
<dbReference type="FunFam" id="2.60.40.10:FF:001340">
    <property type="entry name" value="Polymeric immunoglobulin receptor"/>
    <property type="match status" value="2"/>
</dbReference>
<feature type="domain" description="Ig-like" evidence="19">
    <location>
        <begin position="372"/>
        <end position="477"/>
    </location>
</feature>
<dbReference type="InterPro" id="IPR013106">
    <property type="entry name" value="Ig_V-set"/>
</dbReference>
<feature type="transmembrane region" description="Helical" evidence="17">
    <location>
        <begin position="662"/>
        <end position="684"/>
    </location>
</feature>
<dbReference type="PANTHER" id="PTHR11860:SF82">
    <property type="entry name" value="POLYMERIC IMMUNOGLOBULIN RECEPTOR"/>
    <property type="match status" value="1"/>
</dbReference>
<evidence type="ECO:0000256" key="3">
    <source>
        <dbReference type="ARBA" id="ARBA00022475"/>
    </source>
</evidence>
<evidence type="ECO:0000256" key="12">
    <source>
        <dbReference type="ARBA" id="ARBA00049599"/>
    </source>
</evidence>
<organism evidence="20">
    <name type="scientific">Castor canadensis</name>
    <name type="common">American beaver</name>
    <dbReference type="NCBI Taxonomy" id="51338"/>
    <lineage>
        <taxon>Eukaryota</taxon>
        <taxon>Metazoa</taxon>
        <taxon>Chordata</taxon>
        <taxon>Craniata</taxon>
        <taxon>Vertebrata</taxon>
        <taxon>Euteleostomi</taxon>
        <taxon>Mammalia</taxon>
        <taxon>Eutheria</taxon>
        <taxon>Euarchontoglires</taxon>
        <taxon>Glires</taxon>
        <taxon>Rodentia</taxon>
        <taxon>Castorimorpha</taxon>
        <taxon>Castoridae</taxon>
        <taxon>Castor</taxon>
    </lineage>
</organism>
<dbReference type="InterPro" id="IPR050671">
    <property type="entry name" value="CD300_family_receptors"/>
</dbReference>
<dbReference type="SUPFAM" id="SSF48726">
    <property type="entry name" value="Immunoglobulin"/>
    <property type="match status" value="5"/>
</dbReference>
<evidence type="ECO:0000256" key="18">
    <source>
        <dbReference type="SAM" id="SignalP"/>
    </source>
</evidence>
<dbReference type="GO" id="GO:0004888">
    <property type="term" value="F:transmembrane signaling receptor activity"/>
    <property type="evidence" value="ECO:0007669"/>
    <property type="project" value="TreeGrafter"/>
</dbReference>
<feature type="region of interest" description="Disordered" evidence="16">
    <location>
        <begin position="740"/>
        <end position="760"/>
    </location>
</feature>
<protein>
    <recommendedName>
        <fullName evidence="15">Polymeric immunoglobulin receptor</fullName>
    </recommendedName>
</protein>
<dbReference type="AlphaFoldDB" id="A0A8C0XMS0"/>
<comment type="function">
    <text evidence="13">Through its N-linked glycans ensures anchoring of secretory IgA (sIgA) molecules to mucus lining the epithelial surface to neutralize extracellular pathogens. On its own (free form) may act as a non-specific microbial scavenger to prevent pathogen interaction with epithelial cells.</text>
</comment>
<feature type="compositionally biased region" description="Low complexity" evidence="16">
    <location>
        <begin position="631"/>
        <end position="659"/>
    </location>
</feature>
<evidence type="ECO:0000256" key="7">
    <source>
        <dbReference type="ARBA" id="ARBA00022989"/>
    </source>
</evidence>
<dbReference type="InterPro" id="IPR007110">
    <property type="entry name" value="Ig-like_dom"/>
</dbReference>
<keyword evidence="4" id="KW-0964">Secreted</keyword>
<dbReference type="Pfam" id="PF07686">
    <property type="entry name" value="V-set"/>
    <property type="match status" value="5"/>
</dbReference>
<evidence type="ECO:0000256" key="5">
    <source>
        <dbReference type="ARBA" id="ARBA00022692"/>
    </source>
</evidence>
<comment type="subcellular location">
    <subcellularLocation>
        <location evidence="1">Cell membrane</location>
        <topology evidence="1">Single-pass type I membrane protein</topology>
    </subcellularLocation>
    <subcellularLocation>
        <location evidence="2">Secreted</location>
    </subcellularLocation>
</comment>
<dbReference type="Gene3D" id="2.60.40.10">
    <property type="entry name" value="Immunoglobulins"/>
    <property type="match status" value="5"/>
</dbReference>
<feature type="signal peptide" evidence="18">
    <location>
        <begin position="1"/>
        <end position="37"/>
    </location>
</feature>
<comment type="subunit">
    <text evidence="14">Interacts (mainly via CDR1-like domain) with dimeric IgA. Interacts (mainly via CDR2-like domain) with pentameric IgM.</text>
</comment>
<proteinExistence type="predicted"/>
<evidence type="ECO:0000256" key="15">
    <source>
        <dbReference type="ARBA" id="ARBA00049745"/>
    </source>
</evidence>
<dbReference type="Ensembl" id="ENSCCNT00000036813.1">
    <property type="protein sequence ID" value="ENSCCNP00000029190.1"/>
    <property type="gene ID" value="ENSCCNG00000028018.1"/>
</dbReference>
<dbReference type="SMART" id="SM00409">
    <property type="entry name" value="IG"/>
    <property type="match status" value="5"/>
</dbReference>
<keyword evidence="3" id="KW-1003">Cell membrane</keyword>
<feature type="domain" description="Ig-like" evidence="19">
    <location>
        <begin position="33"/>
        <end position="139"/>
    </location>
</feature>
<dbReference type="InterPro" id="IPR003599">
    <property type="entry name" value="Ig_sub"/>
</dbReference>
<keyword evidence="7 17" id="KW-1133">Transmembrane helix</keyword>
<feature type="compositionally biased region" description="Basic and acidic residues" evidence="16">
    <location>
        <begin position="746"/>
        <end position="760"/>
    </location>
</feature>
<dbReference type="SMART" id="SM00406">
    <property type="entry name" value="IGv"/>
    <property type="match status" value="5"/>
</dbReference>
<gene>
    <name evidence="20" type="primary">LOC109688368</name>
</gene>
<evidence type="ECO:0000256" key="2">
    <source>
        <dbReference type="ARBA" id="ARBA00004613"/>
    </source>
</evidence>
<name>A0A8C0XMS0_CASCN</name>
<comment type="function">
    <text evidence="12">Mediates selective transcytosis of polymeric IgA and IgM across mucosal epithelial cells. Binds polymeric IgA and IgM at the basolateral surface of epithelial cells. The complex is then transported across the cell to be secreted at the apical surface. During this process, a cleavage occurs that separates the extracellular (known as the secretory component) from the transmembrane segment.</text>
</comment>
<evidence type="ECO:0000256" key="10">
    <source>
        <dbReference type="ARBA" id="ARBA00023180"/>
    </source>
</evidence>
<evidence type="ECO:0000256" key="13">
    <source>
        <dbReference type="ARBA" id="ARBA00049604"/>
    </source>
</evidence>
<dbReference type="CDD" id="cd05716">
    <property type="entry name" value="IgV_pIgR_like"/>
    <property type="match status" value="4"/>
</dbReference>
<dbReference type="InterPro" id="IPR036179">
    <property type="entry name" value="Ig-like_dom_sf"/>
</dbReference>
<keyword evidence="11" id="KW-0393">Immunoglobulin domain</keyword>
<accession>A0A8C0XMS0</accession>
<feature type="chain" id="PRO_5034342151" description="Polymeric immunoglobulin receptor" evidence="18">
    <location>
        <begin position="38"/>
        <end position="787"/>
    </location>
</feature>
<feature type="region of interest" description="Disordered" evidence="16">
    <location>
        <begin position="629"/>
        <end position="659"/>
    </location>
</feature>
<keyword evidence="5 17" id="KW-0812">Transmembrane</keyword>
<dbReference type="GO" id="GO:0005886">
    <property type="term" value="C:plasma membrane"/>
    <property type="evidence" value="ECO:0007669"/>
    <property type="project" value="UniProtKB-SubCell"/>
</dbReference>
<evidence type="ECO:0000256" key="4">
    <source>
        <dbReference type="ARBA" id="ARBA00022525"/>
    </source>
</evidence>
<feature type="domain" description="Ig-like" evidence="19">
    <location>
        <begin position="481"/>
        <end position="580"/>
    </location>
</feature>
<evidence type="ECO:0000256" key="9">
    <source>
        <dbReference type="ARBA" id="ARBA00023157"/>
    </source>
</evidence>
<evidence type="ECO:0000256" key="1">
    <source>
        <dbReference type="ARBA" id="ARBA00004251"/>
    </source>
</evidence>
<keyword evidence="6 18" id="KW-0732">Signal</keyword>
<reference evidence="20" key="1">
    <citation type="submission" date="2023-09" db="UniProtKB">
        <authorList>
            <consortium name="Ensembl"/>
        </authorList>
    </citation>
    <scope>IDENTIFICATION</scope>
</reference>
<evidence type="ECO:0000256" key="17">
    <source>
        <dbReference type="SAM" id="Phobius"/>
    </source>
</evidence>
<dbReference type="PROSITE" id="PS50835">
    <property type="entry name" value="IG_LIKE"/>
    <property type="match status" value="3"/>
</dbReference>
<sequence>MSQRRIWCKWHSPSWEPPMMKIFLLTFLLAFLPGISTKSPIFGPEEVSSVEGNSVSIKCYYPSTSVNRHTRKYWCRVGANGRCTTLISSEGYISTEYAGRANLTNFPENGQFVVNIAKLTQDDSGNYKCGLGINSRGLSFDVSLEVSQGPGLLNDIHVYTEDLGRTVTIECPFNPSNAQNKKSLCKKTDKDCKLVIDSTGTVNPSYQSRTDLIIQGTSQDKFSVIISHLKLSDAGLYVCQAGEGSTADQKNVDLQVLEPEPELVYGDLKSSVTFDCSLGLDLANKDKFLCRVNKQETCDVIINTLGEWDPAFEGRILLIPKKDNDRFSVLITGLRKEDEGRYLCKVNSSVLPQEEWPVQAWQLFVNEETTMPQTPSVVKGVVGGSVTILCPYNNKDSNSVKYWCRWEKSSNGQCPLLVESQGLVQEQYEGRLALFEEPGNGTYTVILNRLTTQDAGFYWCLTNGDTRWRTTTELKVVEGKPSLKVPKSVTVAPGETLKLSCHFPCKFYSFEKYWCKWSNKGCQALPSQDEGASQDFVNCDQNSRIVSMTLNSVDKEDEGWYWCGVKQGHNYGDTAAVYVAVETSAGSRDVAPENANAAPGEEVEESRVRELENKAILNPRLFAEETVVKEAGGQSQAGDQAQEGRASVGAGSSEGQSGSSHVLVSTLVPLGLVLTVGAVSVWVARVRHRKNVDRISIRSYRTDISMSDFNNSGEFGGNDNLGASPVALETVLEGKCELETTTESITDPKEPKKAKRSSKEEADMAYSAFLLQSNNIAAQVQDGPQEA</sequence>
<evidence type="ECO:0000256" key="6">
    <source>
        <dbReference type="ARBA" id="ARBA00022729"/>
    </source>
</evidence>
<keyword evidence="8 17" id="KW-0472">Membrane</keyword>
<keyword evidence="9" id="KW-1015">Disulfide bond</keyword>